<dbReference type="PANTHER" id="PTHR14392">
    <property type="entry name" value="NIBAN FAMILY MEMBER"/>
    <property type="match status" value="1"/>
</dbReference>
<feature type="compositionally biased region" description="Basic and acidic residues" evidence="2">
    <location>
        <begin position="67"/>
        <end position="80"/>
    </location>
</feature>
<feature type="region of interest" description="Disordered" evidence="2">
    <location>
        <begin position="114"/>
        <end position="139"/>
    </location>
</feature>
<name>A0AAV6QRI9_SOLSE</name>
<accession>A0AAV6QRI9</accession>
<dbReference type="AlphaFoldDB" id="A0AAV6QRI9"/>
<dbReference type="PANTHER" id="PTHR14392:SF2">
    <property type="entry name" value="PROTEIN NIBAN 2"/>
    <property type="match status" value="1"/>
</dbReference>
<comment type="similarity">
    <text evidence="1">Belongs to the Niban family.</text>
</comment>
<dbReference type="EMBL" id="JAGKHQ010000016">
    <property type="protein sequence ID" value="KAG7495340.1"/>
    <property type="molecule type" value="Genomic_DNA"/>
</dbReference>
<gene>
    <name evidence="4" type="ORF">JOB18_047660</name>
</gene>
<feature type="region of interest" description="Disordered" evidence="2">
    <location>
        <begin position="56"/>
        <end position="80"/>
    </location>
</feature>
<evidence type="ECO:0000259" key="3">
    <source>
        <dbReference type="Pfam" id="PF26086"/>
    </source>
</evidence>
<dbReference type="Pfam" id="PF26086">
    <property type="entry name" value="Niban2"/>
    <property type="match status" value="1"/>
</dbReference>
<feature type="domain" description="Niban 1/2/3" evidence="3">
    <location>
        <begin position="6"/>
        <end position="59"/>
    </location>
</feature>
<evidence type="ECO:0000256" key="2">
    <source>
        <dbReference type="SAM" id="MobiDB-lite"/>
    </source>
</evidence>
<sequence>MLKNLEHMEKISMLAFHPVKMHSCYEKVVNLSLEGLQQQFDVSSPSVFVQSAQIPMRELRGGGGGGGEKRDVTGREREREMEKRRKGLWFVKRQRRRASFHPCSRLSPRVAGEAVHDNTFTHPEEIRFRGKSTPQTADL</sequence>
<keyword evidence="5" id="KW-1185">Reference proteome</keyword>
<evidence type="ECO:0000313" key="4">
    <source>
        <dbReference type="EMBL" id="KAG7495340.1"/>
    </source>
</evidence>
<evidence type="ECO:0000256" key="1">
    <source>
        <dbReference type="ARBA" id="ARBA00010251"/>
    </source>
</evidence>
<dbReference type="InterPro" id="IPR059060">
    <property type="entry name" value="Niban_1/2/3_dom"/>
</dbReference>
<organism evidence="4 5">
    <name type="scientific">Solea senegalensis</name>
    <name type="common">Senegalese sole</name>
    <dbReference type="NCBI Taxonomy" id="28829"/>
    <lineage>
        <taxon>Eukaryota</taxon>
        <taxon>Metazoa</taxon>
        <taxon>Chordata</taxon>
        <taxon>Craniata</taxon>
        <taxon>Vertebrata</taxon>
        <taxon>Euteleostomi</taxon>
        <taxon>Actinopterygii</taxon>
        <taxon>Neopterygii</taxon>
        <taxon>Teleostei</taxon>
        <taxon>Neoteleostei</taxon>
        <taxon>Acanthomorphata</taxon>
        <taxon>Carangaria</taxon>
        <taxon>Pleuronectiformes</taxon>
        <taxon>Pleuronectoidei</taxon>
        <taxon>Soleidae</taxon>
        <taxon>Solea</taxon>
    </lineage>
</organism>
<proteinExistence type="inferred from homology"/>
<dbReference type="Proteomes" id="UP000693946">
    <property type="component" value="Linkage Group LG4"/>
</dbReference>
<evidence type="ECO:0000313" key="5">
    <source>
        <dbReference type="Proteomes" id="UP000693946"/>
    </source>
</evidence>
<dbReference type="InterPro" id="IPR026088">
    <property type="entry name" value="Niban-like"/>
</dbReference>
<comment type="caution">
    <text evidence="4">The sequence shown here is derived from an EMBL/GenBank/DDBJ whole genome shotgun (WGS) entry which is preliminary data.</text>
</comment>
<protein>
    <recommendedName>
        <fullName evidence="3">Niban 1/2/3 domain-containing protein</fullName>
    </recommendedName>
</protein>
<reference evidence="4 5" key="1">
    <citation type="journal article" date="2021" name="Sci. Rep.">
        <title>Chromosome anchoring in Senegalese sole (Solea senegalensis) reveals sex-associated markers and genome rearrangements in flatfish.</title>
        <authorList>
            <person name="Guerrero-Cozar I."/>
            <person name="Gomez-Garrido J."/>
            <person name="Berbel C."/>
            <person name="Martinez-Blanch J.F."/>
            <person name="Alioto T."/>
            <person name="Claros M.G."/>
            <person name="Gagnaire P.A."/>
            <person name="Manchado M."/>
        </authorList>
    </citation>
    <scope>NUCLEOTIDE SEQUENCE [LARGE SCALE GENOMIC DNA]</scope>
    <source>
        <strain evidence="4">Sse05_10M</strain>
    </source>
</reference>